<proteinExistence type="predicted"/>
<dbReference type="RefSeq" id="WP_377337946.1">
    <property type="nucleotide sequence ID" value="NZ_JBHLUE010000008.1"/>
</dbReference>
<dbReference type="InterPro" id="IPR003719">
    <property type="entry name" value="Phenazine_PhzF-like"/>
</dbReference>
<gene>
    <name evidence="1" type="ORF">ACFFHU_11310</name>
</gene>
<dbReference type="Gene3D" id="3.10.310.10">
    <property type="entry name" value="Diaminopimelate Epimerase, Chain A, domain 1"/>
    <property type="match status" value="2"/>
</dbReference>
<keyword evidence="2" id="KW-1185">Reference proteome</keyword>
<reference evidence="1 2" key="1">
    <citation type="submission" date="2024-09" db="EMBL/GenBank/DDBJ databases">
        <authorList>
            <person name="Sun Q."/>
            <person name="Mori K."/>
        </authorList>
    </citation>
    <scope>NUCLEOTIDE SEQUENCE [LARGE SCALE GENOMIC DNA]</scope>
    <source>
        <strain evidence="1 2">TBRC 2205</strain>
    </source>
</reference>
<evidence type="ECO:0000313" key="1">
    <source>
        <dbReference type="EMBL" id="MFC0564720.1"/>
    </source>
</evidence>
<dbReference type="Pfam" id="PF02567">
    <property type="entry name" value="PhzC-PhzF"/>
    <property type="match status" value="1"/>
</dbReference>
<sequence>MSSLSYEIVDVFTDRPFAGNPLAVVFGAEALAAAQLLALTREFNLSETVFVLPPSRAGATYRARICTVDRELPFAGHPSVGAAVTGSRRGAFPAGDLVQECGAGLLPVSVTGDRAILTGGTPTLGGELDPAPLLAMAGLTEADLAGPAPRMAGCGLDFPYLLVRPDAVARAAVDVAAARRHGIGDVVVVGWHPEQRAAHVRVFGVGLGVPEDPATGSAALGLGVWLVAAGLLPGDGSTAYTIRQGAEIHRPSTLECVVTAAGGAAVGVTVAGHVVPVARGEIIVPPFIG</sequence>
<dbReference type="PANTHER" id="PTHR13774:SF32">
    <property type="entry name" value="ANTISENSE-ENHANCING SEQUENCE 1"/>
    <property type="match status" value="1"/>
</dbReference>
<organism evidence="1 2">
    <name type="scientific">Plantactinospora siamensis</name>
    <dbReference type="NCBI Taxonomy" id="555372"/>
    <lineage>
        <taxon>Bacteria</taxon>
        <taxon>Bacillati</taxon>
        <taxon>Actinomycetota</taxon>
        <taxon>Actinomycetes</taxon>
        <taxon>Micromonosporales</taxon>
        <taxon>Micromonosporaceae</taxon>
        <taxon>Plantactinospora</taxon>
    </lineage>
</organism>
<dbReference type="EMBL" id="JBHLUE010000008">
    <property type="protein sequence ID" value="MFC0564720.1"/>
    <property type="molecule type" value="Genomic_DNA"/>
</dbReference>
<dbReference type="Proteomes" id="UP001589894">
    <property type="component" value="Unassembled WGS sequence"/>
</dbReference>
<dbReference type="PIRSF" id="PIRSF016184">
    <property type="entry name" value="PhzC_PhzF"/>
    <property type="match status" value="1"/>
</dbReference>
<protein>
    <submittedName>
        <fullName evidence="1">PhzF family phenazine biosynthesis protein</fullName>
    </submittedName>
</protein>
<dbReference type="NCBIfam" id="TIGR00654">
    <property type="entry name" value="PhzF_family"/>
    <property type="match status" value="1"/>
</dbReference>
<accession>A0ABV6NVD2</accession>
<dbReference type="SUPFAM" id="SSF54506">
    <property type="entry name" value="Diaminopimelate epimerase-like"/>
    <property type="match status" value="1"/>
</dbReference>
<name>A0ABV6NVD2_9ACTN</name>
<evidence type="ECO:0000313" key="2">
    <source>
        <dbReference type="Proteomes" id="UP001589894"/>
    </source>
</evidence>
<dbReference type="PANTHER" id="PTHR13774">
    <property type="entry name" value="PHENAZINE BIOSYNTHESIS PROTEIN"/>
    <property type="match status" value="1"/>
</dbReference>
<comment type="caution">
    <text evidence="1">The sequence shown here is derived from an EMBL/GenBank/DDBJ whole genome shotgun (WGS) entry which is preliminary data.</text>
</comment>